<keyword evidence="1" id="KW-0732">Signal</keyword>
<accession>A0A6G5A232</accession>
<reference evidence="2" key="1">
    <citation type="submission" date="2020-03" db="EMBL/GenBank/DDBJ databases">
        <title>A transcriptome and proteome of the tick Rhipicephalus microplus shaped by the genetic composition of its hosts and developmental stage.</title>
        <authorList>
            <person name="Garcia G.R."/>
            <person name="Ribeiro J.M.C."/>
            <person name="Maruyama S.R."/>
            <person name="Gardinasse L.G."/>
            <person name="Nelson K."/>
            <person name="Ferreira B.R."/>
            <person name="Andrade T.G."/>
            <person name="Santos I.K.F.M."/>
        </authorList>
    </citation>
    <scope>NUCLEOTIDE SEQUENCE</scope>
    <source>
        <strain evidence="2">NSGR</strain>
        <tissue evidence="2">Salivary glands</tissue>
    </source>
</reference>
<dbReference type="AlphaFoldDB" id="A0A6G5A232"/>
<organism evidence="2">
    <name type="scientific">Rhipicephalus microplus</name>
    <name type="common">Cattle tick</name>
    <name type="synonym">Boophilus microplus</name>
    <dbReference type="NCBI Taxonomy" id="6941"/>
    <lineage>
        <taxon>Eukaryota</taxon>
        <taxon>Metazoa</taxon>
        <taxon>Ecdysozoa</taxon>
        <taxon>Arthropoda</taxon>
        <taxon>Chelicerata</taxon>
        <taxon>Arachnida</taxon>
        <taxon>Acari</taxon>
        <taxon>Parasitiformes</taxon>
        <taxon>Ixodida</taxon>
        <taxon>Ixodoidea</taxon>
        <taxon>Ixodidae</taxon>
        <taxon>Rhipicephalinae</taxon>
        <taxon>Rhipicephalus</taxon>
        <taxon>Boophilus</taxon>
    </lineage>
</organism>
<sequence>MMDLHMMYLLCCLSYICSHSFRGQPSAQTSANNELLYTCRIVHLATNRVTKKASAFKVLHHYTEPQAGILCFSRVHLVMARHGKYAKDNRMCPT</sequence>
<dbReference type="EMBL" id="GIKN01002799">
    <property type="protein sequence ID" value="NIE45072.1"/>
    <property type="molecule type" value="Transcribed_RNA"/>
</dbReference>
<evidence type="ECO:0000256" key="1">
    <source>
        <dbReference type="SAM" id="SignalP"/>
    </source>
</evidence>
<name>A0A6G5A232_RHIMP</name>
<evidence type="ECO:0000313" key="2">
    <source>
        <dbReference type="EMBL" id="NIE45072.1"/>
    </source>
</evidence>
<proteinExistence type="predicted"/>
<feature type="signal peptide" evidence="1">
    <location>
        <begin position="1"/>
        <end position="18"/>
    </location>
</feature>
<protein>
    <submittedName>
        <fullName evidence="2">Putative secreted protein</fullName>
    </submittedName>
</protein>
<feature type="chain" id="PRO_5026334103" evidence="1">
    <location>
        <begin position="19"/>
        <end position="94"/>
    </location>
</feature>